<proteinExistence type="predicted"/>
<evidence type="ECO:0000256" key="1">
    <source>
        <dbReference type="ARBA" id="ARBA00004141"/>
    </source>
</evidence>
<feature type="transmembrane region" description="Helical" evidence="6">
    <location>
        <begin position="406"/>
        <end position="430"/>
    </location>
</feature>
<feature type="transmembrane region" description="Helical" evidence="6">
    <location>
        <begin position="474"/>
        <end position="494"/>
    </location>
</feature>
<feature type="transmembrane region" description="Helical" evidence="6">
    <location>
        <begin position="300"/>
        <end position="325"/>
    </location>
</feature>
<dbReference type="GO" id="GO:0005886">
    <property type="term" value="C:plasma membrane"/>
    <property type="evidence" value="ECO:0007669"/>
    <property type="project" value="TreeGrafter"/>
</dbReference>
<feature type="transmembrane region" description="Helical" evidence="6">
    <location>
        <begin position="132"/>
        <end position="151"/>
    </location>
</feature>
<feature type="transmembrane region" description="Helical" evidence="6">
    <location>
        <begin position="107"/>
        <end position="127"/>
    </location>
</feature>
<keyword evidence="2 6" id="KW-0812">Transmembrane</keyword>
<dbReference type="Proteomes" id="UP000249723">
    <property type="component" value="Unassembled WGS sequence"/>
</dbReference>
<feature type="transmembrane region" description="Helical" evidence="6">
    <location>
        <begin position="225"/>
        <end position="245"/>
    </location>
</feature>
<dbReference type="InterPro" id="IPR036259">
    <property type="entry name" value="MFS_trans_sf"/>
</dbReference>
<dbReference type="AlphaFoldDB" id="A0A2X0NFU5"/>
<feature type="transmembrane region" description="Helical" evidence="6">
    <location>
        <begin position="379"/>
        <end position="400"/>
    </location>
</feature>
<evidence type="ECO:0000313" key="7">
    <source>
        <dbReference type="EMBL" id="SCZ98352.1"/>
    </source>
</evidence>
<keyword evidence="4 6" id="KW-0472">Membrane</keyword>
<feature type="transmembrane region" description="Helical" evidence="6">
    <location>
        <begin position="157"/>
        <end position="179"/>
    </location>
</feature>
<gene>
    <name evidence="7" type="ORF">BZ3500_MVSOF-1268-A1-R1_CHR3-2G06315</name>
</gene>
<dbReference type="GO" id="GO:0022857">
    <property type="term" value="F:transmembrane transporter activity"/>
    <property type="evidence" value="ECO:0007669"/>
    <property type="project" value="InterPro"/>
</dbReference>
<dbReference type="Pfam" id="PF07690">
    <property type="entry name" value="MFS_1"/>
    <property type="match status" value="1"/>
</dbReference>
<evidence type="ECO:0000256" key="3">
    <source>
        <dbReference type="ARBA" id="ARBA00022989"/>
    </source>
</evidence>
<evidence type="ECO:0000256" key="5">
    <source>
        <dbReference type="SAM" id="MobiDB-lite"/>
    </source>
</evidence>
<evidence type="ECO:0000313" key="8">
    <source>
        <dbReference type="Proteomes" id="UP000249723"/>
    </source>
</evidence>
<comment type="subcellular location">
    <subcellularLocation>
        <location evidence="1">Membrane</location>
        <topology evidence="1">Multi-pass membrane protein</topology>
    </subcellularLocation>
</comment>
<keyword evidence="8" id="KW-1185">Reference proteome</keyword>
<feature type="region of interest" description="Disordered" evidence="5">
    <location>
        <begin position="515"/>
        <end position="539"/>
    </location>
</feature>
<dbReference type="STRING" id="289078.A0A2X0NFU5"/>
<evidence type="ECO:0000256" key="2">
    <source>
        <dbReference type="ARBA" id="ARBA00022692"/>
    </source>
</evidence>
<feature type="transmembrane region" description="Helical" evidence="6">
    <location>
        <begin position="191"/>
        <end position="213"/>
    </location>
</feature>
<dbReference type="PANTHER" id="PTHR23502">
    <property type="entry name" value="MAJOR FACILITATOR SUPERFAMILY"/>
    <property type="match status" value="1"/>
</dbReference>
<feature type="compositionally biased region" description="Basic and acidic residues" evidence="5">
    <location>
        <begin position="523"/>
        <end position="539"/>
    </location>
</feature>
<feature type="transmembrane region" description="Helical" evidence="6">
    <location>
        <begin position="337"/>
        <end position="358"/>
    </location>
</feature>
<organism evidence="7 8">
    <name type="scientific">Microbotryum saponariae</name>
    <dbReference type="NCBI Taxonomy" id="289078"/>
    <lineage>
        <taxon>Eukaryota</taxon>
        <taxon>Fungi</taxon>
        <taxon>Dikarya</taxon>
        <taxon>Basidiomycota</taxon>
        <taxon>Pucciniomycotina</taxon>
        <taxon>Microbotryomycetes</taxon>
        <taxon>Microbotryales</taxon>
        <taxon>Microbotryaceae</taxon>
        <taxon>Microbotryum</taxon>
    </lineage>
</organism>
<keyword evidence="3 6" id="KW-1133">Transmembrane helix</keyword>
<evidence type="ECO:0000256" key="6">
    <source>
        <dbReference type="SAM" id="Phobius"/>
    </source>
</evidence>
<sequence>MPSSAAKQWVVCDDELDEATAQKQHVDADALHRLKHSADGHHILIPQPDDNPRNPLNWSEGKKWATLIAISFAASLPDYGSATGATTLIPQGIDWDLSPNYVNHSQAGNVFMLGAGGIFAVALSNVYGRLPVAFWMLALSVVFAVLCAAAPNFNTFFAARILQGFFSAPCQATGLIIVRDIYFFHSQVRKVNIWSGFLILSPYVGPIISAAILSSNSKNIKLWHWSFGSYSMLCALAFLGVVLFVDETWYNRDIPERNQPPTGGRLARMTGIGRPKGSSTRYTLYEAWYRMFVSLIKPPVLAICISFGLNFAWVVGINTTLPIFLVPLYDFGDKQIALFYFTPVVATILGEGAAHVINPRIQEWTLKRNHGVWKPENRLIVNLIAFPFCLLGLILIGFAFEHRYHFMLISFAWGVYVFSIMLSTAGYYQYLLDIYPTESGELSAWINFFRVLGGFTVSYTIVDFVNSKGAIKAFSIFAGLSTIASLIVPALMYWGPALREAYPSVGLAIPSKTASFVPSSASGEKDTSSMEKPEVHQIA</sequence>
<dbReference type="SUPFAM" id="SSF103473">
    <property type="entry name" value="MFS general substrate transporter"/>
    <property type="match status" value="1"/>
</dbReference>
<dbReference type="InterPro" id="IPR011701">
    <property type="entry name" value="MFS"/>
</dbReference>
<accession>A0A2X0NFU5</accession>
<dbReference type="EMBL" id="FMWP01000095">
    <property type="protein sequence ID" value="SCZ98352.1"/>
    <property type="molecule type" value="Genomic_DNA"/>
</dbReference>
<dbReference type="PANTHER" id="PTHR23502:SF187">
    <property type="entry name" value="TRANSPORTER, PUTATIVE (AFU_ORTHOLOGUE AFUA_2G17840)-RELATED"/>
    <property type="match status" value="1"/>
</dbReference>
<reference evidence="8" key="1">
    <citation type="submission" date="2016-10" db="EMBL/GenBank/DDBJ databases">
        <authorList>
            <person name="Jeantristanb JTB J.-T."/>
            <person name="Ricardo R."/>
        </authorList>
    </citation>
    <scope>NUCLEOTIDE SEQUENCE [LARGE SCALE GENOMIC DNA]</scope>
</reference>
<evidence type="ECO:0000256" key="4">
    <source>
        <dbReference type="ARBA" id="ARBA00023136"/>
    </source>
</evidence>
<protein>
    <submittedName>
        <fullName evidence="7">BZ3500_MvSof-1268-A1-R1_Chr3-2g06315 protein</fullName>
    </submittedName>
</protein>
<dbReference type="OrthoDB" id="2533084at2759"/>
<dbReference type="Gene3D" id="1.20.1250.20">
    <property type="entry name" value="MFS general substrate transporter like domains"/>
    <property type="match status" value="1"/>
</dbReference>
<name>A0A2X0NFU5_9BASI</name>